<evidence type="ECO:0000259" key="7">
    <source>
        <dbReference type="Pfam" id="PF04542"/>
    </source>
</evidence>
<proteinExistence type="inferred from homology"/>
<dbReference type="InterPro" id="IPR014284">
    <property type="entry name" value="RNA_pol_sigma-70_dom"/>
</dbReference>
<organism evidence="9 10">
    <name type="scientific">Microvenator marinus</name>
    <dbReference type="NCBI Taxonomy" id="2600177"/>
    <lineage>
        <taxon>Bacteria</taxon>
        <taxon>Deltaproteobacteria</taxon>
        <taxon>Bradymonadales</taxon>
        <taxon>Microvenatoraceae</taxon>
        <taxon>Microvenator</taxon>
    </lineage>
</organism>
<dbReference type="SUPFAM" id="SSF88659">
    <property type="entry name" value="Sigma3 and sigma4 domains of RNA polymerase sigma factors"/>
    <property type="match status" value="1"/>
</dbReference>
<reference evidence="9 10" key="1">
    <citation type="submission" date="2019-08" db="EMBL/GenBank/DDBJ databases">
        <authorList>
            <person name="Liang Q."/>
        </authorList>
    </citation>
    <scope>NUCLEOTIDE SEQUENCE [LARGE SCALE GENOMIC DNA]</scope>
    <source>
        <strain evidence="9 10">V1718</strain>
    </source>
</reference>
<dbReference type="InterPro" id="IPR013325">
    <property type="entry name" value="RNA_pol_sigma_r2"/>
</dbReference>
<feature type="domain" description="RNA polymerase sigma-70 region 2" evidence="7">
    <location>
        <begin position="36"/>
        <end position="104"/>
    </location>
</feature>
<comment type="similarity">
    <text evidence="1 6">Belongs to the sigma-70 factor family. ECF subfamily.</text>
</comment>
<dbReference type="InterPro" id="IPR013249">
    <property type="entry name" value="RNA_pol_sigma70_r4_t2"/>
</dbReference>
<evidence type="ECO:0000256" key="3">
    <source>
        <dbReference type="ARBA" id="ARBA00023082"/>
    </source>
</evidence>
<dbReference type="EMBL" id="CP042467">
    <property type="protein sequence ID" value="QED28873.1"/>
    <property type="molecule type" value="Genomic_DNA"/>
</dbReference>
<evidence type="ECO:0000256" key="1">
    <source>
        <dbReference type="ARBA" id="ARBA00010641"/>
    </source>
</evidence>
<keyword evidence="4 6" id="KW-0238">DNA-binding</keyword>
<dbReference type="Gene3D" id="1.10.10.10">
    <property type="entry name" value="Winged helix-like DNA-binding domain superfamily/Winged helix DNA-binding domain"/>
    <property type="match status" value="1"/>
</dbReference>
<feature type="domain" description="RNA polymerase sigma factor 70 region 4 type 2" evidence="8">
    <location>
        <begin position="144"/>
        <end position="195"/>
    </location>
</feature>
<dbReference type="Proteomes" id="UP000321595">
    <property type="component" value="Chromosome"/>
</dbReference>
<evidence type="ECO:0000256" key="5">
    <source>
        <dbReference type="ARBA" id="ARBA00023163"/>
    </source>
</evidence>
<dbReference type="SUPFAM" id="SSF88946">
    <property type="entry name" value="Sigma2 domain of RNA polymerase sigma factors"/>
    <property type="match status" value="1"/>
</dbReference>
<name>A0A5B8XXV6_9DELT</name>
<dbReference type="NCBIfam" id="TIGR02937">
    <property type="entry name" value="sigma70-ECF"/>
    <property type="match status" value="1"/>
</dbReference>
<dbReference type="RefSeq" id="WP_146961684.1">
    <property type="nucleotide sequence ID" value="NZ_CP042467.1"/>
</dbReference>
<keyword evidence="3 6" id="KW-0731">Sigma factor</keyword>
<dbReference type="GO" id="GO:0003677">
    <property type="term" value="F:DNA binding"/>
    <property type="evidence" value="ECO:0007669"/>
    <property type="project" value="UniProtKB-KW"/>
</dbReference>
<evidence type="ECO:0000313" key="10">
    <source>
        <dbReference type="Proteomes" id="UP000321595"/>
    </source>
</evidence>
<evidence type="ECO:0000259" key="8">
    <source>
        <dbReference type="Pfam" id="PF08281"/>
    </source>
</evidence>
<accession>A0A5B8XXV6</accession>
<dbReference type="GO" id="GO:0006352">
    <property type="term" value="P:DNA-templated transcription initiation"/>
    <property type="evidence" value="ECO:0007669"/>
    <property type="project" value="InterPro"/>
</dbReference>
<keyword evidence="5 6" id="KW-0804">Transcription</keyword>
<dbReference type="KEGG" id="bbae:FRD01_16825"/>
<dbReference type="AlphaFoldDB" id="A0A5B8XXV6"/>
<keyword evidence="2 6" id="KW-0805">Transcription regulation</keyword>
<sequence length="205" mass="23400">MNTTTTHEMTPAQRFAADSDIVQRTLKGDAAAFDQIVREYRETVFRVAMRIVKNEEEAQDVTQDAFMNAYRKLDSFKGDAALSSWIYRIAVNTALMRLRKKKRRAEVSMEGLPISDEMDFVWTDLSAHNVRGDEAAENKELRGKIAAAVEELEPKYKDVFVAKELDGLSLQEIADEMDLSVPAVKSRLHRARLSLRVSLERYVEL</sequence>
<dbReference type="GO" id="GO:0016987">
    <property type="term" value="F:sigma factor activity"/>
    <property type="evidence" value="ECO:0007669"/>
    <property type="project" value="UniProtKB-KW"/>
</dbReference>
<dbReference type="InterPro" id="IPR036388">
    <property type="entry name" value="WH-like_DNA-bd_sf"/>
</dbReference>
<evidence type="ECO:0000313" key="9">
    <source>
        <dbReference type="EMBL" id="QED28873.1"/>
    </source>
</evidence>
<dbReference type="Pfam" id="PF04542">
    <property type="entry name" value="Sigma70_r2"/>
    <property type="match status" value="1"/>
</dbReference>
<dbReference type="PROSITE" id="PS01063">
    <property type="entry name" value="SIGMA70_ECF"/>
    <property type="match status" value="1"/>
</dbReference>
<dbReference type="PANTHER" id="PTHR43133:SF51">
    <property type="entry name" value="RNA POLYMERASE SIGMA FACTOR"/>
    <property type="match status" value="1"/>
</dbReference>
<dbReference type="PANTHER" id="PTHR43133">
    <property type="entry name" value="RNA POLYMERASE ECF-TYPE SIGMA FACTO"/>
    <property type="match status" value="1"/>
</dbReference>
<dbReference type="InterPro" id="IPR000838">
    <property type="entry name" value="RNA_pol_sigma70_ECF_CS"/>
</dbReference>
<keyword evidence="10" id="KW-1185">Reference proteome</keyword>
<protein>
    <recommendedName>
        <fullName evidence="6">RNA polymerase sigma factor</fullName>
    </recommendedName>
</protein>
<gene>
    <name evidence="9" type="ORF">FRD01_16825</name>
</gene>
<dbReference type="CDD" id="cd06171">
    <property type="entry name" value="Sigma70_r4"/>
    <property type="match status" value="1"/>
</dbReference>
<dbReference type="OrthoDB" id="9780326at2"/>
<evidence type="ECO:0000256" key="6">
    <source>
        <dbReference type="RuleBase" id="RU000716"/>
    </source>
</evidence>
<dbReference type="InterPro" id="IPR039425">
    <property type="entry name" value="RNA_pol_sigma-70-like"/>
</dbReference>
<dbReference type="Gene3D" id="1.10.1740.10">
    <property type="match status" value="1"/>
</dbReference>
<dbReference type="InterPro" id="IPR007627">
    <property type="entry name" value="RNA_pol_sigma70_r2"/>
</dbReference>
<dbReference type="Pfam" id="PF08281">
    <property type="entry name" value="Sigma70_r4_2"/>
    <property type="match status" value="1"/>
</dbReference>
<dbReference type="InterPro" id="IPR013324">
    <property type="entry name" value="RNA_pol_sigma_r3/r4-like"/>
</dbReference>
<evidence type="ECO:0000256" key="4">
    <source>
        <dbReference type="ARBA" id="ARBA00023125"/>
    </source>
</evidence>
<evidence type="ECO:0000256" key="2">
    <source>
        <dbReference type="ARBA" id="ARBA00023015"/>
    </source>
</evidence>